<evidence type="ECO:0000256" key="4">
    <source>
        <dbReference type="ARBA" id="ARBA00021175"/>
    </source>
</evidence>
<evidence type="ECO:0000313" key="10">
    <source>
        <dbReference type="EMBL" id="EOO04024.1"/>
    </source>
</evidence>
<dbReference type="AlphaFoldDB" id="R8BXL7"/>
<dbReference type="eggNOG" id="ENOG502QQSP">
    <property type="taxonomic scope" value="Eukaryota"/>
</dbReference>
<evidence type="ECO:0000259" key="9">
    <source>
        <dbReference type="PROSITE" id="PS51393"/>
    </source>
</evidence>
<feature type="domain" description="Lipoxygenase" evidence="9">
    <location>
        <begin position="58"/>
        <end position="482"/>
    </location>
</feature>
<dbReference type="GeneID" id="19324859"/>
<dbReference type="GO" id="GO:0050584">
    <property type="term" value="F:linoleate 11-lipoxygenase activity"/>
    <property type="evidence" value="ECO:0007669"/>
    <property type="project" value="UniProtKB-EC"/>
</dbReference>
<dbReference type="GO" id="GO:0034440">
    <property type="term" value="P:lipid oxidation"/>
    <property type="evidence" value="ECO:0007669"/>
    <property type="project" value="InterPro"/>
</dbReference>
<dbReference type="GO" id="GO:0043651">
    <property type="term" value="P:linoleic acid metabolic process"/>
    <property type="evidence" value="ECO:0007669"/>
    <property type="project" value="UniProtKB-ARBA"/>
</dbReference>
<proteinExistence type="predicted"/>
<evidence type="ECO:0000313" key="11">
    <source>
        <dbReference type="Proteomes" id="UP000014074"/>
    </source>
</evidence>
<dbReference type="OrthoDB" id="407298at2759"/>
<evidence type="ECO:0000256" key="2">
    <source>
        <dbReference type="ARBA" id="ARBA00001936"/>
    </source>
</evidence>
<dbReference type="RefSeq" id="XP_007911228.1">
    <property type="nucleotide sequence ID" value="XM_007913037.1"/>
</dbReference>
<organism evidence="10 11">
    <name type="scientific">Phaeoacremonium minimum (strain UCR-PA7)</name>
    <name type="common">Esca disease fungus</name>
    <name type="synonym">Togninia minima</name>
    <dbReference type="NCBI Taxonomy" id="1286976"/>
    <lineage>
        <taxon>Eukaryota</taxon>
        <taxon>Fungi</taxon>
        <taxon>Dikarya</taxon>
        <taxon>Ascomycota</taxon>
        <taxon>Pezizomycotina</taxon>
        <taxon>Sordariomycetes</taxon>
        <taxon>Sordariomycetidae</taxon>
        <taxon>Togniniales</taxon>
        <taxon>Togniniaceae</taxon>
        <taxon>Phaeoacremonium</taxon>
    </lineage>
</organism>
<gene>
    <name evidence="10" type="ORF">UCRPA7_441</name>
</gene>
<keyword evidence="11" id="KW-1185">Reference proteome</keyword>
<dbReference type="SUPFAM" id="SSF48484">
    <property type="entry name" value="Lipoxigenase"/>
    <property type="match status" value="1"/>
</dbReference>
<dbReference type="GO" id="GO:0046872">
    <property type="term" value="F:metal ion binding"/>
    <property type="evidence" value="ECO:0007669"/>
    <property type="project" value="UniProtKB-KW"/>
</dbReference>
<evidence type="ECO:0000256" key="7">
    <source>
        <dbReference type="ARBA" id="ARBA00023002"/>
    </source>
</evidence>
<dbReference type="Gene3D" id="1.20.245.10">
    <property type="entry name" value="Lipoxygenase-1, Domain 5"/>
    <property type="match status" value="1"/>
</dbReference>
<dbReference type="InterPro" id="IPR036226">
    <property type="entry name" value="LipOase_C_sf"/>
</dbReference>
<dbReference type="HOGENOM" id="CLU_004282_4_0_1"/>
<dbReference type="PROSITE" id="PS51393">
    <property type="entry name" value="LIPOXYGENASE_3"/>
    <property type="match status" value="1"/>
</dbReference>
<evidence type="ECO:0000256" key="5">
    <source>
        <dbReference type="ARBA" id="ARBA00022723"/>
    </source>
</evidence>
<dbReference type="InterPro" id="IPR000907">
    <property type="entry name" value="LipOase"/>
</dbReference>
<keyword evidence="6" id="KW-0223">Dioxygenase</keyword>
<dbReference type="EMBL" id="KB932806">
    <property type="protein sequence ID" value="EOO04024.1"/>
    <property type="molecule type" value="Genomic_DNA"/>
</dbReference>
<dbReference type="InterPro" id="IPR013819">
    <property type="entry name" value="LipOase_C"/>
</dbReference>
<dbReference type="KEGG" id="tmn:UCRPA7_441"/>
<evidence type="ECO:0000256" key="6">
    <source>
        <dbReference type="ARBA" id="ARBA00022964"/>
    </source>
</evidence>
<accession>R8BXL7</accession>
<dbReference type="Pfam" id="PF00305">
    <property type="entry name" value="Lipoxygenase"/>
    <property type="match status" value="1"/>
</dbReference>
<evidence type="ECO:0000256" key="3">
    <source>
        <dbReference type="ARBA" id="ARBA00013178"/>
    </source>
</evidence>
<name>R8BXL7_PHAM7</name>
<dbReference type="Proteomes" id="UP000014074">
    <property type="component" value="Unassembled WGS sequence"/>
</dbReference>
<dbReference type="Gene3D" id="3.10.450.60">
    <property type="match status" value="1"/>
</dbReference>
<sequence length="514" mass="56768">MPIIVLVSASAIPAVTKTERDSPTDLIDELVGDMLARFQSSVPIPSENGTSLLAQLLSALEGESYSIATESSDPIIRAANLDIIRDAFLYGDAVGGGPYYPSGILGIAKDVLDITNIQLDLTPQILLAINDSKQAILDAAKYNGLQTLDDYVTLYDGEWINSLPNGPDLGVQTNYTQDLFFSMQRLSNSPYQIRRLRKGSDELEFTIDTTTASEISGMSLEKLLEEGRLFYADYRDQIGLESTGRFAALCDAYFYIDATSGDFLPLAIRTNVGSNLVYTPLDSPNDWLLAKMMYNVNDFWFAQWNHLAATHEVVQIVWMAGIRSLSREHPVYAILNRVTYQLFAIQILAEAVLFNSGGAVDLVFPYSGQAAKNYTTNRYNNGAGQFKANYFKTDLKSRGLIDYCHGPRIKNFPFYQDAGVIYDAIHTFMTSFVKSYYSSDSEVASDQEIQAWVEECNGAAQVFDFPSEISSIDTLIDVLTHVPGASGLIGTSRSQHERTSSSLEHIAIQSTISL</sequence>
<dbReference type="EC" id="1.13.11.45" evidence="3"/>
<evidence type="ECO:0000256" key="8">
    <source>
        <dbReference type="ARBA" id="ARBA00023211"/>
    </source>
</evidence>
<protein>
    <recommendedName>
        <fullName evidence="4">Manganese lipoxygenase</fullName>
        <ecNumber evidence="3">1.13.11.45</ecNumber>
    </recommendedName>
</protein>
<keyword evidence="8" id="KW-0464">Manganese</keyword>
<keyword evidence="5" id="KW-0479">Metal-binding</keyword>
<reference evidence="11" key="1">
    <citation type="journal article" date="2013" name="Genome Announc.">
        <title>Draft genome sequence of the ascomycete Phaeoacremonium aleophilum strain UCR-PA7, a causal agent of the esca disease complex in grapevines.</title>
        <authorList>
            <person name="Blanco-Ulate B."/>
            <person name="Rolshausen P."/>
            <person name="Cantu D."/>
        </authorList>
    </citation>
    <scope>NUCLEOTIDE SEQUENCE [LARGE SCALE GENOMIC DNA]</scope>
    <source>
        <strain evidence="11">UCR-PA7</strain>
    </source>
</reference>
<keyword evidence="7" id="KW-0560">Oxidoreductase</keyword>
<comment type="cofactor">
    <cofactor evidence="2">
        <name>Mn(2+)</name>
        <dbReference type="ChEBI" id="CHEBI:29035"/>
    </cofactor>
</comment>
<comment type="catalytic activity">
    <reaction evidence="1">
        <text>(9Z,12Z)-octadecadienoate + O2 = (11S)-hydroperoxy-(9Z,12Z)-octadecadienoate</text>
        <dbReference type="Rhea" id="RHEA:18993"/>
        <dbReference type="ChEBI" id="CHEBI:15379"/>
        <dbReference type="ChEBI" id="CHEBI:30245"/>
        <dbReference type="ChEBI" id="CHEBI:57467"/>
        <dbReference type="EC" id="1.13.11.45"/>
    </reaction>
</comment>
<dbReference type="PANTHER" id="PTHR11771">
    <property type="entry name" value="LIPOXYGENASE"/>
    <property type="match status" value="1"/>
</dbReference>
<evidence type="ECO:0000256" key="1">
    <source>
        <dbReference type="ARBA" id="ARBA00000366"/>
    </source>
</evidence>